<dbReference type="Proteomes" id="UP000319852">
    <property type="component" value="Chromosome"/>
</dbReference>
<keyword evidence="2" id="KW-1185">Reference proteome</keyword>
<sequence>MRELPIPEGVNQDDDATELLRFWLANGKPNVTLLLGMYEDAVECDVDELWA</sequence>
<dbReference type="EMBL" id="CP036263">
    <property type="protein sequence ID" value="QDT00839.1"/>
    <property type="molecule type" value="Genomic_DNA"/>
</dbReference>
<dbReference type="AlphaFoldDB" id="A0A517N129"/>
<gene>
    <name evidence="1" type="ORF">HG15A2_41810</name>
</gene>
<dbReference type="RefSeq" id="WP_145062598.1">
    <property type="nucleotide sequence ID" value="NZ_CP036263.1"/>
</dbReference>
<name>A0A517N129_9BACT</name>
<evidence type="ECO:0000313" key="1">
    <source>
        <dbReference type="EMBL" id="QDT00839.1"/>
    </source>
</evidence>
<dbReference type="OrthoDB" id="6047444at2"/>
<evidence type="ECO:0000313" key="2">
    <source>
        <dbReference type="Proteomes" id="UP000319852"/>
    </source>
</evidence>
<accession>A0A517N129</accession>
<dbReference type="InterPro" id="IPR031796">
    <property type="entry name" value="DUF5076"/>
</dbReference>
<dbReference type="KEGG" id="amob:HG15A2_41810"/>
<organism evidence="1 2">
    <name type="scientific">Adhaeretor mobilis</name>
    <dbReference type="NCBI Taxonomy" id="1930276"/>
    <lineage>
        <taxon>Bacteria</taxon>
        <taxon>Pseudomonadati</taxon>
        <taxon>Planctomycetota</taxon>
        <taxon>Planctomycetia</taxon>
        <taxon>Pirellulales</taxon>
        <taxon>Lacipirellulaceae</taxon>
        <taxon>Adhaeretor</taxon>
    </lineage>
</organism>
<protein>
    <submittedName>
        <fullName evidence="1">Uncharacterized protein</fullName>
    </submittedName>
</protein>
<dbReference type="Pfam" id="PF16826">
    <property type="entry name" value="DUF5076"/>
    <property type="match status" value="1"/>
</dbReference>
<reference evidence="1 2" key="1">
    <citation type="submission" date="2019-02" db="EMBL/GenBank/DDBJ databases">
        <title>Deep-cultivation of Planctomycetes and their phenomic and genomic characterization uncovers novel biology.</title>
        <authorList>
            <person name="Wiegand S."/>
            <person name="Jogler M."/>
            <person name="Boedeker C."/>
            <person name="Pinto D."/>
            <person name="Vollmers J."/>
            <person name="Rivas-Marin E."/>
            <person name="Kohn T."/>
            <person name="Peeters S.H."/>
            <person name="Heuer A."/>
            <person name="Rast P."/>
            <person name="Oberbeckmann S."/>
            <person name="Bunk B."/>
            <person name="Jeske O."/>
            <person name="Meyerdierks A."/>
            <person name="Storesund J.E."/>
            <person name="Kallscheuer N."/>
            <person name="Luecker S."/>
            <person name="Lage O.M."/>
            <person name="Pohl T."/>
            <person name="Merkel B.J."/>
            <person name="Hornburger P."/>
            <person name="Mueller R.-W."/>
            <person name="Bruemmer F."/>
            <person name="Labrenz M."/>
            <person name="Spormann A.M."/>
            <person name="Op den Camp H."/>
            <person name="Overmann J."/>
            <person name="Amann R."/>
            <person name="Jetten M.S.M."/>
            <person name="Mascher T."/>
            <person name="Medema M.H."/>
            <person name="Devos D.P."/>
            <person name="Kaster A.-K."/>
            <person name="Ovreas L."/>
            <person name="Rohde M."/>
            <person name="Galperin M.Y."/>
            <person name="Jogler C."/>
        </authorList>
    </citation>
    <scope>NUCLEOTIDE SEQUENCE [LARGE SCALE GENOMIC DNA]</scope>
    <source>
        <strain evidence="1 2">HG15A2</strain>
    </source>
</reference>
<proteinExistence type="predicted"/>